<gene>
    <name evidence="2" type="ORF">COS33_01145</name>
</gene>
<dbReference type="Proteomes" id="UP000230595">
    <property type="component" value="Unassembled WGS sequence"/>
</dbReference>
<reference evidence="3" key="1">
    <citation type="submission" date="2017-09" db="EMBL/GenBank/DDBJ databases">
        <title>Depth-based differentiation of microbial function through sediment-hosted aquifers and enrichment of novel symbionts in the deep terrestrial subsurface.</title>
        <authorList>
            <person name="Probst A.J."/>
            <person name="Ladd B."/>
            <person name="Jarett J.K."/>
            <person name="Geller-Mcgrath D.E."/>
            <person name="Sieber C.M.K."/>
            <person name="Emerson J.B."/>
            <person name="Anantharaman K."/>
            <person name="Thomas B.C."/>
            <person name="Malmstrom R."/>
            <person name="Stieglmeier M."/>
            <person name="Klingl A."/>
            <person name="Woyke T."/>
            <person name="Ryan C.M."/>
            <person name="Banfield J.F."/>
        </authorList>
    </citation>
    <scope>NUCLEOTIDE SEQUENCE [LARGE SCALE GENOMIC DNA]</scope>
</reference>
<keyword evidence="1" id="KW-1277">Toxin-antitoxin system</keyword>
<accession>A0A2M7CQA4</accession>
<evidence type="ECO:0008006" key="4">
    <source>
        <dbReference type="Google" id="ProtNLM"/>
    </source>
</evidence>
<dbReference type="SUPFAM" id="SSF143011">
    <property type="entry name" value="RelE-like"/>
    <property type="match status" value="1"/>
</dbReference>
<sequence>MREGLHRDILKIIYSPQIEDTLRQFKRGNQNFFNRTEKQILKILKEPNIGKPLRYTLKNRRRIHIGSYVLVYEFHQGELRFLDIDHHDRIYKKFK</sequence>
<dbReference type="EMBL" id="PEUH01000023">
    <property type="protein sequence ID" value="PIV31825.1"/>
    <property type="molecule type" value="Genomic_DNA"/>
</dbReference>
<evidence type="ECO:0000313" key="2">
    <source>
        <dbReference type="EMBL" id="PIV31825.1"/>
    </source>
</evidence>
<evidence type="ECO:0000313" key="3">
    <source>
        <dbReference type="Proteomes" id="UP000230595"/>
    </source>
</evidence>
<name>A0A2M7CQA4_9BACT</name>
<comment type="caution">
    <text evidence="2">The sequence shown here is derived from an EMBL/GenBank/DDBJ whole genome shotgun (WGS) entry which is preliminary data.</text>
</comment>
<organism evidence="2 3">
    <name type="scientific">Candidatus Wolfebacteria bacterium CG02_land_8_20_14_3_00_37_12</name>
    <dbReference type="NCBI Taxonomy" id="1975066"/>
    <lineage>
        <taxon>Bacteria</taxon>
        <taxon>Candidatus Wolfeibacteriota</taxon>
    </lineage>
</organism>
<dbReference type="InterPro" id="IPR007712">
    <property type="entry name" value="RelE/ParE_toxin"/>
</dbReference>
<proteinExistence type="predicted"/>
<dbReference type="AlphaFoldDB" id="A0A2M7CQA4"/>
<dbReference type="Pfam" id="PF05016">
    <property type="entry name" value="ParE_toxin"/>
    <property type="match status" value="1"/>
</dbReference>
<dbReference type="InterPro" id="IPR035093">
    <property type="entry name" value="RelE/ParE_toxin_dom_sf"/>
</dbReference>
<evidence type="ECO:0000256" key="1">
    <source>
        <dbReference type="ARBA" id="ARBA00022649"/>
    </source>
</evidence>
<protein>
    <recommendedName>
        <fullName evidence="4">Type II toxin-antitoxin system RelE/ParE family toxin</fullName>
    </recommendedName>
</protein>
<dbReference type="Gene3D" id="3.30.2310.20">
    <property type="entry name" value="RelE-like"/>
    <property type="match status" value="1"/>
</dbReference>